<dbReference type="Pfam" id="PF00096">
    <property type="entry name" value="zf-C2H2"/>
    <property type="match status" value="3"/>
</dbReference>
<dbReference type="FunFam" id="3.30.160.60:FF:000882">
    <property type="entry name" value="Predicted gene, 21060"/>
    <property type="match status" value="1"/>
</dbReference>
<dbReference type="GO" id="GO:0008270">
    <property type="term" value="F:zinc ion binding"/>
    <property type="evidence" value="ECO:0007669"/>
    <property type="project" value="UniProtKB-KW"/>
</dbReference>
<evidence type="ECO:0000256" key="2">
    <source>
        <dbReference type="ARBA" id="ARBA00022771"/>
    </source>
</evidence>
<dbReference type="FunFam" id="3.30.160.60:FF:000630">
    <property type="entry name" value="Zinc finger protein 180"/>
    <property type="match status" value="1"/>
</dbReference>
<keyword evidence="1" id="KW-0479">Metal-binding</keyword>
<dbReference type="GO" id="GO:0000978">
    <property type="term" value="F:RNA polymerase II cis-regulatory region sequence-specific DNA binding"/>
    <property type="evidence" value="ECO:0007669"/>
    <property type="project" value="TreeGrafter"/>
</dbReference>
<evidence type="ECO:0000256" key="3">
    <source>
        <dbReference type="ARBA" id="ARBA00022833"/>
    </source>
</evidence>
<dbReference type="InterPro" id="IPR036236">
    <property type="entry name" value="Znf_C2H2_sf"/>
</dbReference>
<sequence length="266" mass="29947">DIESLFQTFGYSNFTSTLSTSTTATTISSTISLNSENRYECPHCPDSSFAYHSSLQRHLRSHSGERPFQCPYCQYAGARKEHLLSHLSRRHVQQHVDDFSELACESVSTNVLNNNMAVPTSDFSVNRGGGRHGLTNEVKDQETPSRTSKTSLVRKDDIPYLPSALSFSSPSSTTKIHHCPSCSYTTTVTTNLRHHLRTHTGEKPFTCHRCPFQTTTRSNLNRHMLTHTGEKPFSCSLCPYRASQKEHIKAHMFTHLNKESGHKTIS</sequence>
<feature type="non-terminal residue" evidence="7">
    <location>
        <position position="1"/>
    </location>
</feature>
<dbReference type="PANTHER" id="PTHR23235">
    <property type="entry name" value="KRUEPPEL-LIKE TRANSCRIPTION FACTOR"/>
    <property type="match status" value="1"/>
</dbReference>
<feature type="region of interest" description="Disordered" evidence="5">
    <location>
        <begin position="122"/>
        <end position="154"/>
    </location>
</feature>
<keyword evidence="3" id="KW-0862">Zinc</keyword>
<dbReference type="EMBL" id="JAXCGZ010016489">
    <property type="protein sequence ID" value="KAK7069423.1"/>
    <property type="molecule type" value="Genomic_DNA"/>
</dbReference>
<keyword evidence="8" id="KW-1185">Reference proteome</keyword>
<keyword evidence="2 4" id="KW-0863">Zinc-finger</keyword>
<evidence type="ECO:0000313" key="8">
    <source>
        <dbReference type="Proteomes" id="UP001381693"/>
    </source>
</evidence>
<proteinExistence type="predicted"/>
<organism evidence="7 8">
    <name type="scientific">Halocaridina rubra</name>
    <name type="common">Hawaiian red shrimp</name>
    <dbReference type="NCBI Taxonomy" id="373956"/>
    <lineage>
        <taxon>Eukaryota</taxon>
        <taxon>Metazoa</taxon>
        <taxon>Ecdysozoa</taxon>
        <taxon>Arthropoda</taxon>
        <taxon>Crustacea</taxon>
        <taxon>Multicrustacea</taxon>
        <taxon>Malacostraca</taxon>
        <taxon>Eumalacostraca</taxon>
        <taxon>Eucarida</taxon>
        <taxon>Decapoda</taxon>
        <taxon>Pleocyemata</taxon>
        <taxon>Caridea</taxon>
        <taxon>Atyoidea</taxon>
        <taxon>Atyidae</taxon>
        <taxon>Halocaridina</taxon>
    </lineage>
</organism>
<dbReference type="GO" id="GO:0000981">
    <property type="term" value="F:DNA-binding transcription factor activity, RNA polymerase II-specific"/>
    <property type="evidence" value="ECO:0007669"/>
    <property type="project" value="TreeGrafter"/>
</dbReference>
<dbReference type="PANTHER" id="PTHR23235:SF120">
    <property type="entry name" value="KRUPPEL-LIKE FACTOR 15"/>
    <property type="match status" value="1"/>
</dbReference>
<name>A0AAN8WVT7_HALRR</name>
<dbReference type="PROSITE" id="PS50157">
    <property type="entry name" value="ZINC_FINGER_C2H2_2"/>
    <property type="match status" value="4"/>
</dbReference>
<evidence type="ECO:0000256" key="4">
    <source>
        <dbReference type="PROSITE-ProRule" id="PRU00042"/>
    </source>
</evidence>
<dbReference type="AlphaFoldDB" id="A0AAN8WVT7"/>
<reference evidence="7 8" key="1">
    <citation type="submission" date="2023-11" db="EMBL/GenBank/DDBJ databases">
        <title>Halocaridina rubra genome assembly.</title>
        <authorList>
            <person name="Smith C."/>
        </authorList>
    </citation>
    <scope>NUCLEOTIDE SEQUENCE [LARGE SCALE GENOMIC DNA]</scope>
    <source>
        <strain evidence="7">EP-1</strain>
        <tissue evidence="7">Whole</tissue>
    </source>
</reference>
<dbReference type="InterPro" id="IPR013087">
    <property type="entry name" value="Znf_C2H2_type"/>
</dbReference>
<evidence type="ECO:0000259" key="6">
    <source>
        <dbReference type="PROSITE" id="PS50157"/>
    </source>
</evidence>
<evidence type="ECO:0000256" key="1">
    <source>
        <dbReference type="ARBA" id="ARBA00022723"/>
    </source>
</evidence>
<protein>
    <recommendedName>
        <fullName evidence="6">C2H2-type domain-containing protein</fullName>
    </recommendedName>
</protein>
<dbReference type="SMART" id="SM00355">
    <property type="entry name" value="ZnF_C2H2"/>
    <property type="match status" value="5"/>
</dbReference>
<feature type="domain" description="C2H2-type" evidence="6">
    <location>
        <begin position="205"/>
        <end position="232"/>
    </location>
</feature>
<dbReference type="Proteomes" id="UP001381693">
    <property type="component" value="Unassembled WGS sequence"/>
</dbReference>
<feature type="domain" description="C2H2-type" evidence="6">
    <location>
        <begin position="177"/>
        <end position="204"/>
    </location>
</feature>
<evidence type="ECO:0000256" key="5">
    <source>
        <dbReference type="SAM" id="MobiDB-lite"/>
    </source>
</evidence>
<feature type="domain" description="C2H2-type" evidence="6">
    <location>
        <begin position="233"/>
        <end position="260"/>
    </location>
</feature>
<dbReference type="Gene3D" id="3.30.160.60">
    <property type="entry name" value="Classic Zinc Finger"/>
    <property type="match status" value="5"/>
</dbReference>
<feature type="domain" description="C2H2-type" evidence="6">
    <location>
        <begin position="39"/>
        <end position="67"/>
    </location>
</feature>
<accession>A0AAN8WVT7</accession>
<evidence type="ECO:0000313" key="7">
    <source>
        <dbReference type="EMBL" id="KAK7069423.1"/>
    </source>
</evidence>
<comment type="caution">
    <text evidence="7">The sequence shown here is derived from an EMBL/GenBank/DDBJ whole genome shotgun (WGS) entry which is preliminary data.</text>
</comment>
<gene>
    <name evidence="7" type="ORF">SK128_023003</name>
</gene>
<dbReference type="SUPFAM" id="SSF57667">
    <property type="entry name" value="beta-beta-alpha zinc fingers"/>
    <property type="match status" value="3"/>
</dbReference>